<proteinExistence type="predicted"/>
<dbReference type="EMBL" id="LAZR01033240">
    <property type="protein sequence ID" value="KKL48657.1"/>
    <property type="molecule type" value="Genomic_DNA"/>
</dbReference>
<gene>
    <name evidence="1" type="ORF">LCGC14_2323300</name>
</gene>
<sequence>MVIRILGEPVGPRRFRRRKVHCAICGRHKMFPSFRVEQVKCCNKFVCTYCPRDF</sequence>
<accession>A0A0F9FBX6</accession>
<organism evidence="1">
    <name type="scientific">marine sediment metagenome</name>
    <dbReference type="NCBI Taxonomy" id="412755"/>
    <lineage>
        <taxon>unclassified sequences</taxon>
        <taxon>metagenomes</taxon>
        <taxon>ecological metagenomes</taxon>
    </lineage>
</organism>
<protein>
    <submittedName>
        <fullName evidence="1">Uncharacterized protein</fullName>
    </submittedName>
</protein>
<dbReference type="AlphaFoldDB" id="A0A0F9FBX6"/>
<name>A0A0F9FBX6_9ZZZZ</name>
<evidence type="ECO:0000313" key="1">
    <source>
        <dbReference type="EMBL" id="KKL48657.1"/>
    </source>
</evidence>
<comment type="caution">
    <text evidence="1">The sequence shown here is derived from an EMBL/GenBank/DDBJ whole genome shotgun (WGS) entry which is preliminary data.</text>
</comment>
<reference evidence="1" key="1">
    <citation type="journal article" date="2015" name="Nature">
        <title>Complex archaea that bridge the gap between prokaryotes and eukaryotes.</title>
        <authorList>
            <person name="Spang A."/>
            <person name="Saw J.H."/>
            <person name="Jorgensen S.L."/>
            <person name="Zaremba-Niedzwiedzka K."/>
            <person name="Martijn J."/>
            <person name="Lind A.E."/>
            <person name="van Eijk R."/>
            <person name="Schleper C."/>
            <person name="Guy L."/>
            <person name="Ettema T.J."/>
        </authorList>
    </citation>
    <scope>NUCLEOTIDE SEQUENCE</scope>
</reference>